<dbReference type="GO" id="GO:0006935">
    <property type="term" value="P:chemotaxis"/>
    <property type="evidence" value="ECO:0007669"/>
    <property type="project" value="InterPro"/>
</dbReference>
<dbReference type="GO" id="GO:0005829">
    <property type="term" value="C:cytosol"/>
    <property type="evidence" value="ECO:0007669"/>
    <property type="project" value="TreeGrafter"/>
</dbReference>
<gene>
    <name evidence="2" type="ordered locus">Despr_1820</name>
</gene>
<feature type="domain" description="CheW-like" evidence="1">
    <location>
        <begin position="11"/>
        <end position="151"/>
    </location>
</feature>
<dbReference type="PROSITE" id="PS50851">
    <property type="entry name" value="CHEW"/>
    <property type="match status" value="1"/>
</dbReference>
<evidence type="ECO:0000259" key="1">
    <source>
        <dbReference type="PROSITE" id="PS50851"/>
    </source>
</evidence>
<sequence>MSEPSNLTKNIIELATFYVGHALCGMDILKVQEINKLMEMTKVPQAPDYMVGILNLRGQIVTIIDLGQKLGLGNVEITNESRNIIINAPGEHVGLLVSRISDVVMADPDRIEPAPANMSGIQGSFFTGVYKTENKLIGILDIKEVLRIESDNLSRGLER</sequence>
<accession>A0A7U3YM87</accession>
<dbReference type="Proteomes" id="UP000006365">
    <property type="component" value="Chromosome"/>
</dbReference>
<evidence type="ECO:0000313" key="3">
    <source>
        <dbReference type="Proteomes" id="UP000006365"/>
    </source>
</evidence>
<dbReference type="InterPro" id="IPR036061">
    <property type="entry name" value="CheW-like_dom_sf"/>
</dbReference>
<dbReference type="GO" id="GO:0007165">
    <property type="term" value="P:signal transduction"/>
    <property type="evidence" value="ECO:0007669"/>
    <property type="project" value="InterPro"/>
</dbReference>
<dbReference type="AlphaFoldDB" id="A0A7U3YM87"/>
<dbReference type="InterPro" id="IPR002545">
    <property type="entry name" value="CheW-lke_dom"/>
</dbReference>
<proteinExistence type="predicted"/>
<organism evidence="2 3">
    <name type="scientific">Desulfobulbus propionicus (strain ATCC 33891 / DSM 2032 / VKM B-1956 / 1pr3)</name>
    <dbReference type="NCBI Taxonomy" id="577650"/>
    <lineage>
        <taxon>Bacteria</taxon>
        <taxon>Pseudomonadati</taxon>
        <taxon>Thermodesulfobacteriota</taxon>
        <taxon>Desulfobulbia</taxon>
        <taxon>Desulfobulbales</taxon>
        <taxon>Desulfobulbaceae</taxon>
        <taxon>Desulfobulbus</taxon>
    </lineage>
</organism>
<dbReference type="Pfam" id="PF01584">
    <property type="entry name" value="CheW"/>
    <property type="match status" value="1"/>
</dbReference>
<dbReference type="Gene3D" id="2.40.50.180">
    <property type="entry name" value="CheA-289, Domain 4"/>
    <property type="match status" value="1"/>
</dbReference>
<dbReference type="SMART" id="SM00260">
    <property type="entry name" value="CheW"/>
    <property type="match status" value="1"/>
</dbReference>
<dbReference type="Gene3D" id="2.30.30.40">
    <property type="entry name" value="SH3 Domains"/>
    <property type="match status" value="1"/>
</dbReference>
<dbReference type="PANTHER" id="PTHR22617:SF23">
    <property type="entry name" value="CHEMOTAXIS PROTEIN CHEW"/>
    <property type="match status" value="1"/>
</dbReference>
<dbReference type="PANTHER" id="PTHR22617">
    <property type="entry name" value="CHEMOTAXIS SENSOR HISTIDINE KINASE-RELATED"/>
    <property type="match status" value="1"/>
</dbReference>
<keyword evidence="3" id="KW-1185">Reference proteome</keyword>
<protein>
    <submittedName>
        <fullName evidence="2">CheW protein</fullName>
    </submittedName>
</protein>
<dbReference type="RefSeq" id="WP_015724511.1">
    <property type="nucleotide sequence ID" value="NC_014972.1"/>
</dbReference>
<dbReference type="KEGG" id="dpr:Despr_1820"/>
<dbReference type="SUPFAM" id="SSF50341">
    <property type="entry name" value="CheW-like"/>
    <property type="match status" value="1"/>
</dbReference>
<evidence type="ECO:0000313" key="2">
    <source>
        <dbReference type="EMBL" id="ADW17970.1"/>
    </source>
</evidence>
<dbReference type="EMBL" id="CP002364">
    <property type="protein sequence ID" value="ADW17970.1"/>
    <property type="molecule type" value="Genomic_DNA"/>
</dbReference>
<dbReference type="InterPro" id="IPR039315">
    <property type="entry name" value="CheW"/>
</dbReference>
<reference evidence="2 3" key="1">
    <citation type="journal article" date="2011" name="Stand. Genomic Sci.">
        <title>Complete genome sequence of Desulfobulbus propionicus type strain (1pr3).</title>
        <authorList>
            <person name="Pagani I."/>
            <person name="Lapidus A."/>
            <person name="Nolan M."/>
            <person name="Lucas S."/>
            <person name="Hammon N."/>
            <person name="Deshpande S."/>
            <person name="Cheng J.F."/>
            <person name="Chertkov O."/>
            <person name="Davenport K."/>
            <person name="Tapia R."/>
            <person name="Han C."/>
            <person name="Goodwin L."/>
            <person name="Pitluck S."/>
            <person name="Liolios K."/>
            <person name="Mavromatis K."/>
            <person name="Ivanova N."/>
            <person name="Mikhailova N."/>
            <person name="Pati A."/>
            <person name="Chen A."/>
            <person name="Palaniappan K."/>
            <person name="Land M."/>
            <person name="Hauser L."/>
            <person name="Chang Y.J."/>
            <person name="Jeffries C.D."/>
            <person name="Detter J.C."/>
            <person name="Brambilla E."/>
            <person name="Kannan K.P."/>
            <person name="Djao O.D."/>
            <person name="Rohde M."/>
            <person name="Pukall R."/>
            <person name="Spring S."/>
            <person name="Goker M."/>
            <person name="Sikorski J."/>
            <person name="Woyke T."/>
            <person name="Bristow J."/>
            <person name="Eisen J.A."/>
            <person name="Markowitz V."/>
            <person name="Hugenholtz P."/>
            <person name="Kyrpides N.C."/>
            <person name="Klenk H.P."/>
        </authorList>
    </citation>
    <scope>NUCLEOTIDE SEQUENCE [LARGE SCALE GENOMIC DNA]</scope>
    <source>
        <strain evidence="3">ATCC 33891 / DSM 2032 / 1pr3</strain>
    </source>
</reference>
<name>A0A7U3YM87_DESPD</name>